<dbReference type="PANTHER" id="PTHR44591:SF3">
    <property type="entry name" value="RESPONSE REGULATORY DOMAIN-CONTAINING PROTEIN"/>
    <property type="match status" value="1"/>
</dbReference>
<dbReference type="GO" id="GO:0000160">
    <property type="term" value="P:phosphorelay signal transduction system"/>
    <property type="evidence" value="ECO:0007669"/>
    <property type="project" value="InterPro"/>
</dbReference>
<dbReference type="OrthoDB" id="5432534at2"/>
<gene>
    <name evidence="4" type="ORF">EYS08_24870</name>
</gene>
<evidence type="ECO:0000313" key="4">
    <source>
        <dbReference type="EMBL" id="TBO36411.1"/>
    </source>
</evidence>
<sequence>MAKKVYILEDDPGISEIIEIILEEEKYEVFTFSSIYEFMSKDKHEQADLFLLDIRLPDGNGINVCEMLKKNQGTEKIPVLMMSAHSSKREVELSCGAQGFIAKPFDIYRLVKQVDHAIQQN</sequence>
<feature type="domain" description="Response regulatory" evidence="3">
    <location>
        <begin position="4"/>
        <end position="118"/>
    </location>
</feature>
<dbReference type="RefSeq" id="WP_131032599.1">
    <property type="nucleotide sequence ID" value="NZ_SIXF01000049.1"/>
</dbReference>
<dbReference type="InterPro" id="IPR011006">
    <property type="entry name" value="CheY-like_superfamily"/>
</dbReference>
<evidence type="ECO:0000313" key="5">
    <source>
        <dbReference type="Proteomes" id="UP000291819"/>
    </source>
</evidence>
<dbReference type="CDD" id="cd00156">
    <property type="entry name" value="REC"/>
    <property type="match status" value="1"/>
</dbReference>
<dbReference type="AlphaFoldDB" id="A0A4Q9H4K4"/>
<dbReference type="Proteomes" id="UP000291819">
    <property type="component" value="Unassembled WGS sequence"/>
</dbReference>
<protein>
    <submittedName>
        <fullName evidence="4">Response regulator</fullName>
    </submittedName>
</protein>
<name>A0A4Q9H4K4_9SPHI</name>
<proteinExistence type="predicted"/>
<reference evidence="4 5" key="1">
    <citation type="submission" date="2019-02" db="EMBL/GenBank/DDBJ databases">
        <title>Pedobacter kyonggii whole genome sequence analysis.</title>
        <authorList>
            <person name="Dahal R.H."/>
        </authorList>
    </citation>
    <scope>NUCLEOTIDE SEQUENCE [LARGE SCALE GENOMIC DNA]</scope>
    <source>
        <strain evidence="4 5">K-4-11-1</strain>
    </source>
</reference>
<dbReference type="PANTHER" id="PTHR44591">
    <property type="entry name" value="STRESS RESPONSE REGULATOR PROTEIN 1"/>
    <property type="match status" value="1"/>
</dbReference>
<organism evidence="4 5">
    <name type="scientific">Pedobacter kyonggii</name>
    <dbReference type="NCBI Taxonomy" id="1926871"/>
    <lineage>
        <taxon>Bacteria</taxon>
        <taxon>Pseudomonadati</taxon>
        <taxon>Bacteroidota</taxon>
        <taxon>Sphingobacteriia</taxon>
        <taxon>Sphingobacteriales</taxon>
        <taxon>Sphingobacteriaceae</taxon>
        <taxon>Pedobacter</taxon>
    </lineage>
</organism>
<dbReference type="Gene3D" id="3.40.50.2300">
    <property type="match status" value="1"/>
</dbReference>
<dbReference type="Pfam" id="PF00072">
    <property type="entry name" value="Response_reg"/>
    <property type="match status" value="1"/>
</dbReference>
<dbReference type="EMBL" id="SIXF01000049">
    <property type="protein sequence ID" value="TBO36411.1"/>
    <property type="molecule type" value="Genomic_DNA"/>
</dbReference>
<evidence type="ECO:0000256" key="1">
    <source>
        <dbReference type="ARBA" id="ARBA00022553"/>
    </source>
</evidence>
<evidence type="ECO:0000256" key="2">
    <source>
        <dbReference type="PROSITE-ProRule" id="PRU00169"/>
    </source>
</evidence>
<dbReference type="SUPFAM" id="SSF52172">
    <property type="entry name" value="CheY-like"/>
    <property type="match status" value="1"/>
</dbReference>
<keyword evidence="5" id="KW-1185">Reference proteome</keyword>
<evidence type="ECO:0000259" key="3">
    <source>
        <dbReference type="PROSITE" id="PS50110"/>
    </source>
</evidence>
<keyword evidence="1 2" id="KW-0597">Phosphoprotein</keyword>
<feature type="modified residue" description="4-aspartylphosphate" evidence="2">
    <location>
        <position position="53"/>
    </location>
</feature>
<comment type="caution">
    <text evidence="4">The sequence shown here is derived from an EMBL/GenBank/DDBJ whole genome shotgun (WGS) entry which is preliminary data.</text>
</comment>
<accession>A0A4Q9H4K4</accession>
<dbReference type="InterPro" id="IPR050595">
    <property type="entry name" value="Bact_response_regulator"/>
</dbReference>
<dbReference type="PROSITE" id="PS50110">
    <property type="entry name" value="RESPONSE_REGULATORY"/>
    <property type="match status" value="1"/>
</dbReference>
<dbReference type="SMART" id="SM00448">
    <property type="entry name" value="REC"/>
    <property type="match status" value="1"/>
</dbReference>
<dbReference type="InterPro" id="IPR001789">
    <property type="entry name" value="Sig_transdc_resp-reg_receiver"/>
</dbReference>